<sequence length="299" mass="34483">MYKWVISAILFFGIYSGQAQEDAEEDEETREWSSEGKFQILFNQSAFNKEWTGGGTSSIAGNATLDYDFNYRKDDITWGTKILANYGLTRTEASDYFRKTSDRLEINSTVGKQLKESYWFYSFFTNFRTQIDKGYQYANNPDTGEESRTEFTTFLSPAYLQFGPGIMWKKNEDFFFNIAPSTARFIFVDARFTSSENYEDGRYFGISKGESTRFEWGASLTGYGKFEIIENVVMENTLSLYSNYLENADNVDLDYLLNLEMGVNSFLTTNLIFQAIYDDNAVGAFQIREVFGLGFNIEF</sequence>
<evidence type="ECO:0008006" key="3">
    <source>
        <dbReference type="Google" id="ProtNLM"/>
    </source>
</evidence>
<comment type="caution">
    <text evidence="1">The sequence shown here is derived from an EMBL/GenBank/DDBJ whole genome shotgun (WGS) entry which is preliminary data.</text>
</comment>
<name>A0A918VY64_9FLAO</name>
<dbReference type="InterPro" id="IPR021428">
    <property type="entry name" value="DUF3078"/>
</dbReference>
<dbReference type="Pfam" id="PF11276">
    <property type="entry name" value="DUF3078"/>
    <property type="match status" value="1"/>
</dbReference>
<evidence type="ECO:0000313" key="1">
    <source>
        <dbReference type="EMBL" id="GHA36004.1"/>
    </source>
</evidence>
<keyword evidence="2" id="KW-1185">Reference proteome</keyword>
<organism evidence="1 2">
    <name type="scientific">Salinimicrobium marinum</name>
    <dbReference type="NCBI Taxonomy" id="680283"/>
    <lineage>
        <taxon>Bacteria</taxon>
        <taxon>Pseudomonadati</taxon>
        <taxon>Bacteroidota</taxon>
        <taxon>Flavobacteriia</taxon>
        <taxon>Flavobacteriales</taxon>
        <taxon>Flavobacteriaceae</taxon>
        <taxon>Salinimicrobium</taxon>
    </lineage>
</organism>
<evidence type="ECO:0000313" key="2">
    <source>
        <dbReference type="Proteomes" id="UP000610456"/>
    </source>
</evidence>
<gene>
    <name evidence="1" type="ORF">GCM10007103_16830</name>
</gene>
<dbReference type="RefSeq" id="WP_189604292.1">
    <property type="nucleotide sequence ID" value="NZ_BMXB01000005.1"/>
</dbReference>
<protein>
    <recommendedName>
        <fullName evidence="3">DUF3078 domain-containing protein</fullName>
    </recommendedName>
</protein>
<accession>A0A918VY64</accession>
<dbReference type="AlphaFoldDB" id="A0A918VY64"/>
<reference evidence="1" key="2">
    <citation type="submission" date="2020-09" db="EMBL/GenBank/DDBJ databases">
        <authorList>
            <person name="Sun Q."/>
            <person name="Kim S."/>
        </authorList>
    </citation>
    <scope>NUCLEOTIDE SEQUENCE</scope>
    <source>
        <strain evidence="1">KCTC 12719</strain>
    </source>
</reference>
<dbReference type="Proteomes" id="UP000610456">
    <property type="component" value="Unassembled WGS sequence"/>
</dbReference>
<dbReference type="EMBL" id="BMXB01000005">
    <property type="protein sequence ID" value="GHA36004.1"/>
    <property type="molecule type" value="Genomic_DNA"/>
</dbReference>
<proteinExistence type="predicted"/>
<reference evidence="1" key="1">
    <citation type="journal article" date="2014" name="Int. J. Syst. Evol. Microbiol.">
        <title>Complete genome sequence of Corynebacterium casei LMG S-19264T (=DSM 44701T), isolated from a smear-ripened cheese.</title>
        <authorList>
            <consortium name="US DOE Joint Genome Institute (JGI-PGF)"/>
            <person name="Walter F."/>
            <person name="Albersmeier A."/>
            <person name="Kalinowski J."/>
            <person name="Ruckert C."/>
        </authorList>
    </citation>
    <scope>NUCLEOTIDE SEQUENCE</scope>
    <source>
        <strain evidence="1">KCTC 12719</strain>
    </source>
</reference>